<dbReference type="Pfam" id="PF07603">
    <property type="entry name" value="Lcl_C"/>
    <property type="match status" value="2"/>
</dbReference>
<feature type="region of interest" description="Disordered" evidence="1">
    <location>
        <begin position="199"/>
        <end position="242"/>
    </location>
</feature>
<evidence type="ECO:0000313" key="4">
    <source>
        <dbReference type="EMBL" id="WLD57584.1"/>
    </source>
</evidence>
<feature type="chain" id="PRO_5044304670" evidence="2">
    <location>
        <begin position="25"/>
        <end position="404"/>
    </location>
</feature>
<dbReference type="EMBL" id="CP101717">
    <property type="protein sequence ID" value="WLD57584.1"/>
    <property type="molecule type" value="Genomic_DNA"/>
</dbReference>
<proteinExistence type="predicted"/>
<sequence length="404" mass="44397">MKNRVLALLLISSGYLFLSGHAMGSTTATAVAAPSDAPQALVGRYWIIENGGVIYDQQTGLQWMRCAIGQSWNNEHQRCNGTAQSFSWGQARNQTRPNDWRTPTIAELRTLVYCSTGQPALIGMTVDGGSCRGVYQQPTIVAPAFPDTEANHFWSSDSARQQTNAAWYVNFGGGAVLTKPQDMPGYLRLVRSGRTVALPAQTRPTTAAPATADRPTAPSTSGTTPRASADAQASASRPASATRELPISERFEILAEGALVHDRQTDLHWMRCSLGQEWHAENQRCHGEVRTYQWDELGDISLTIAGHDDWRVPTVAELRELVYCSANTPPRMGMAATFTPCSGSYQRPTIAQDVFPNTEQNWYWTSSALTNPDFAAWSVSFYAGTVYYAYKHFGYPVRLVRGGE</sequence>
<dbReference type="PANTHER" id="PTHR35812:SF1">
    <property type="entry name" value="LIPOPROTEIN"/>
    <property type="match status" value="1"/>
</dbReference>
<organism evidence="4">
    <name type="scientific">Salinispirillum sp. LH 10-3-1</name>
    <dbReference type="NCBI Taxonomy" id="2952525"/>
    <lineage>
        <taxon>Bacteria</taxon>
        <taxon>Pseudomonadati</taxon>
        <taxon>Pseudomonadota</taxon>
        <taxon>Gammaproteobacteria</taxon>
        <taxon>Oceanospirillales</taxon>
        <taxon>Saccharospirillaceae</taxon>
        <taxon>Salinispirillum</taxon>
    </lineage>
</organism>
<feature type="compositionally biased region" description="Low complexity" evidence="1">
    <location>
        <begin position="227"/>
        <end position="241"/>
    </location>
</feature>
<gene>
    <name evidence="4" type="ORF">NFC81_12805</name>
</gene>
<dbReference type="RefSeq" id="WP_304994869.1">
    <property type="nucleotide sequence ID" value="NZ_CP101717.1"/>
</dbReference>
<dbReference type="AlphaFoldDB" id="A0AB38YEW8"/>
<accession>A0AB38YEW8</accession>
<feature type="domain" description="Lcl C-terminal" evidence="3">
    <location>
        <begin position="52"/>
        <end position="191"/>
    </location>
</feature>
<feature type="signal peptide" evidence="2">
    <location>
        <begin position="1"/>
        <end position="24"/>
    </location>
</feature>
<feature type="domain" description="Lcl C-terminal" evidence="3">
    <location>
        <begin position="259"/>
        <end position="401"/>
    </location>
</feature>
<evidence type="ECO:0000256" key="1">
    <source>
        <dbReference type="SAM" id="MobiDB-lite"/>
    </source>
</evidence>
<feature type="compositionally biased region" description="Low complexity" evidence="1">
    <location>
        <begin position="199"/>
        <end position="218"/>
    </location>
</feature>
<keyword evidence="2" id="KW-0732">Signal</keyword>
<reference evidence="4" key="1">
    <citation type="submission" date="2022-07" db="EMBL/GenBank/DDBJ databases">
        <title>Complete genome sequence of Salinispirillum sp. LH10-3-1 capable of multiple carbohydrate inversion isolated from a soda lake.</title>
        <authorList>
            <person name="Liu J."/>
            <person name="Zhai Y."/>
            <person name="Zhang H."/>
            <person name="Yang H."/>
            <person name="Qu J."/>
            <person name="Li J."/>
        </authorList>
    </citation>
    <scope>NUCLEOTIDE SEQUENCE</scope>
    <source>
        <strain evidence="4">LH 10-3-1</strain>
    </source>
</reference>
<name>A0AB38YEW8_9GAMM</name>
<evidence type="ECO:0000256" key="2">
    <source>
        <dbReference type="SAM" id="SignalP"/>
    </source>
</evidence>
<dbReference type="PANTHER" id="PTHR35812">
    <property type="entry name" value="LIPOPROTEIN"/>
    <property type="match status" value="1"/>
</dbReference>
<dbReference type="InterPro" id="IPR011460">
    <property type="entry name" value="Lcl_C"/>
</dbReference>
<protein>
    <submittedName>
        <fullName evidence="4">DUF1566 domain-containing protein</fullName>
    </submittedName>
</protein>
<evidence type="ECO:0000259" key="3">
    <source>
        <dbReference type="Pfam" id="PF07603"/>
    </source>
</evidence>